<dbReference type="GeneID" id="22910326"/>
<dbReference type="GO" id="GO:0005681">
    <property type="term" value="C:spliceosomal complex"/>
    <property type="evidence" value="ECO:0007669"/>
    <property type="project" value="UniProtKB-KW"/>
</dbReference>
<proteinExistence type="inferred from homology"/>
<dbReference type="SUPFAM" id="SSF52833">
    <property type="entry name" value="Thioredoxin-like"/>
    <property type="match status" value="1"/>
</dbReference>
<gene>
    <name evidence="9" type="ORF">GNI_001270</name>
</gene>
<dbReference type="PRINTS" id="PR00421">
    <property type="entry name" value="THIOREDOXIN"/>
</dbReference>
<dbReference type="Pfam" id="PF00085">
    <property type="entry name" value="Thioredoxin"/>
    <property type="match status" value="1"/>
</dbReference>
<dbReference type="InterPro" id="IPR036249">
    <property type="entry name" value="Thioredoxin-like_sf"/>
</dbReference>
<accession>A0A023BDW0</accession>
<feature type="domain" description="Thioredoxin" evidence="8">
    <location>
        <begin position="160"/>
        <end position="302"/>
    </location>
</feature>
<name>A0A023BDW0_GRENI</name>
<keyword evidence="10" id="KW-1185">Reference proteome</keyword>
<evidence type="ECO:0000256" key="6">
    <source>
        <dbReference type="ARBA" id="ARBA00023242"/>
    </source>
</evidence>
<protein>
    <recommendedName>
        <fullName evidence="7">Pre-mRNA-splicing factor 38</fullName>
    </recommendedName>
</protein>
<evidence type="ECO:0000256" key="3">
    <source>
        <dbReference type="ARBA" id="ARBA00022664"/>
    </source>
</evidence>
<dbReference type="InterPro" id="IPR013766">
    <property type="entry name" value="Thioredoxin_domain"/>
</dbReference>
<dbReference type="VEuPathDB" id="CryptoDB:GNI_001270"/>
<dbReference type="AlphaFoldDB" id="A0A023BDW0"/>
<reference evidence="9" key="1">
    <citation type="submission" date="2013-12" db="EMBL/GenBank/DDBJ databases">
        <authorList>
            <person name="Omoto C.K."/>
            <person name="Sibley D."/>
            <person name="Venepally P."/>
            <person name="Hadjithomas M."/>
            <person name="Karamycheva S."/>
            <person name="Brunk B."/>
            <person name="Roos D."/>
            <person name="Caler E."/>
            <person name="Lorenzi H."/>
        </authorList>
    </citation>
    <scope>NUCLEOTIDE SEQUENCE</scope>
</reference>
<comment type="caution">
    <text evidence="9">The sequence shown here is derived from an EMBL/GenBank/DDBJ whole genome shotgun (WGS) entry which is preliminary data.</text>
</comment>
<evidence type="ECO:0000313" key="9">
    <source>
        <dbReference type="EMBL" id="EZG89691.1"/>
    </source>
</evidence>
<dbReference type="eggNOG" id="KOG0907">
    <property type="taxonomic scope" value="Eukaryota"/>
</dbReference>
<dbReference type="CDD" id="cd02947">
    <property type="entry name" value="TRX_family"/>
    <property type="match status" value="1"/>
</dbReference>
<dbReference type="OrthoDB" id="3881at2759"/>
<keyword evidence="4 7" id="KW-0747">Spliceosome</keyword>
<evidence type="ECO:0000259" key="8">
    <source>
        <dbReference type="PROSITE" id="PS51352"/>
    </source>
</evidence>
<dbReference type="EMBL" id="AFNH02000011">
    <property type="protein sequence ID" value="EZG89691.1"/>
    <property type="molecule type" value="Genomic_DNA"/>
</dbReference>
<comment type="similarity">
    <text evidence="2 7">Belongs to the PRP38 family.</text>
</comment>
<keyword evidence="3 7" id="KW-0507">mRNA processing</keyword>
<dbReference type="GO" id="GO:0000398">
    <property type="term" value="P:mRNA splicing, via spliceosome"/>
    <property type="evidence" value="ECO:0007669"/>
    <property type="project" value="UniProtKB-UniRule"/>
</dbReference>
<organism evidence="9 10">
    <name type="scientific">Gregarina niphandrodes</name>
    <name type="common">Septate eugregarine</name>
    <dbReference type="NCBI Taxonomy" id="110365"/>
    <lineage>
        <taxon>Eukaryota</taxon>
        <taxon>Sar</taxon>
        <taxon>Alveolata</taxon>
        <taxon>Apicomplexa</taxon>
        <taxon>Conoidasida</taxon>
        <taxon>Gregarinasina</taxon>
        <taxon>Eugregarinorida</taxon>
        <taxon>Gregarinidae</taxon>
        <taxon>Gregarina</taxon>
    </lineage>
</organism>
<evidence type="ECO:0000256" key="1">
    <source>
        <dbReference type="ARBA" id="ARBA00004123"/>
    </source>
</evidence>
<evidence type="ECO:0000256" key="4">
    <source>
        <dbReference type="ARBA" id="ARBA00022728"/>
    </source>
</evidence>
<dbReference type="PROSITE" id="PS51352">
    <property type="entry name" value="THIOREDOXIN_2"/>
    <property type="match status" value="1"/>
</dbReference>
<sequence>METSSWLLDVPMCHLHPKPLLSCKFCRKYKTAVHQQAKLAQLHERAGFGHEKTNTLEMTNTTSYNLNPMLKENILVSEYYKSLYQFTTVPELIDEVVQYVDHVEPHVTGHLKIPSTFACCLYKLFNLRCTEDEMLTITEHPNLFVRTLGFVWLRFVHPPEKLWQWFETVVLDDTDFRPTKNQTTTFGEFAESLLKEDRYFNTPLPRLPAKIRTHTNKFVVVDFAAEWCGPCKLLKPVFDQLAEKHTNVVFASVDVDQLEEVADTESIQAMPTIKLFANGTCVETVVGANKDNMVAAVAKLSEQASG</sequence>
<keyword evidence="5 7" id="KW-0508">mRNA splicing</keyword>
<dbReference type="PANTHER" id="PTHR23142">
    <property type="entry name" value="PRE-MRNA-SPLICING FACTOR 38A-RELATED"/>
    <property type="match status" value="1"/>
</dbReference>
<comment type="subcellular location">
    <subcellularLocation>
        <location evidence="1 7">Nucleus</location>
    </subcellularLocation>
</comment>
<keyword evidence="6 7" id="KW-0539">Nucleus</keyword>
<comment type="function">
    <text evidence="7">Required for pre-mRNA splicing.</text>
</comment>
<dbReference type="Pfam" id="PF03371">
    <property type="entry name" value="PRP38"/>
    <property type="match status" value="1"/>
</dbReference>
<dbReference type="RefSeq" id="XP_011128465.1">
    <property type="nucleotide sequence ID" value="XM_011130163.1"/>
</dbReference>
<evidence type="ECO:0000256" key="5">
    <source>
        <dbReference type="ARBA" id="ARBA00023187"/>
    </source>
</evidence>
<evidence type="ECO:0000313" key="10">
    <source>
        <dbReference type="Proteomes" id="UP000019763"/>
    </source>
</evidence>
<evidence type="ECO:0000256" key="2">
    <source>
        <dbReference type="ARBA" id="ARBA00006164"/>
    </source>
</evidence>
<dbReference type="eggNOG" id="KOG2888">
    <property type="taxonomic scope" value="Eukaryota"/>
</dbReference>
<dbReference type="Proteomes" id="UP000019763">
    <property type="component" value="Unassembled WGS sequence"/>
</dbReference>
<dbReference type="InterPro" id="IPR005037">
    <property type="entry name" value="PRP38"/>
</dbReference>
<evidence type="ECO:0000256" key="7">
    <source>
        <dbReference type="RuleBase" id="RU367025"/>
    </source>
</evidence>
<dbReference type="Gene3D" id="3.40.30.10">
    <property type="entry name" value="Glutaredoxin"/>
    <property type="match status" value="1"/>
</dbReference>